<comment type="caution">
    <text evidence="1">The sequence shown here is derived from an EMBL/GenBank/DDBJ whole genome shotgun (WGS) entry which is preliminary data.</text>
</comment>
<keyword evidence="2" id="KW-1185">Reference proteome</keyword>
<gene>
    <name evidence="1" type="ORF">TrRE_jg12113</name>
</gene>
<dbReference type="Proteomes" id="UP001165082">
    <property type="component" value="Unassembled WGS sequence"/>
</dbReference>
<feature type="non-terminal residue" evidence="1">
    <location>
        <position position="1"/>
    </location>
</feature>
<proteinExistence type="predicted"/>
<organism evidence="1 2">
    <name type="scientific">Triparma retinervis</name>
    <dbReference type="NCBI Taxonomy" id="2557542"/>
    <lineage>
        <taxon>Eukaryota</taxon>
        <taxon>Sar</taxon>
        <taxon>Stramenopiles</taxon>
        <taxon>Ochrophyta</taxon>
        <taxon>Bolidophyceae</taxon>
        <taxon>Parmales</taxon>
        <taxon>Triparmaceae</taxon>
        <taxon>Triparma</taxon>
    </lineage>
</organism>
<reference evidence="1" key="1">
    <citation type="submission" date="2022-07" db="EMBL/GenBank/DDBJ databases">
        <title>Genome analysis of Parmales, a sister group of diatoms, reveals the evolutionary specialization of diatoms from phago-mixotrophs to photoautotrophs.</title>
        <authorList>
            <person name="Ban H."/>
            <person name="Sato S."/>
            <person name="Yoshikawa S."/>
            <person name="Kazumasa Y."/>
            <person name="Nakamura Y."/>
            <person name="Ichinomiya M."/>
            <person name="Saitoh K."/>
            <person name="Sato N."/>
            <person name="Blanc-Mathieu R."/>
            <person name="Endo H."/>
            <person name="Kuwata A."/>
            <person name="Ogata H."/>
        </authorList>
    </citation>
    <scope>NUCLEOTIDE SEQUENCE</scope>
</reference>
<dbReference type="AlphaFoldDB" id="A0A9W6ZSX4"/>
<dbReference type="OrthoDB" id="431908at2759"/>
<name>A0A9W6ZSX4_9STRA</name>
<evidence type="ECO:0000313" key="1">
    <source>
        <dbReference type="EMBL" id="GMH56543.1"/>
    </source>
</evidence>
<protein>
    <submittedName>
        <fullName evidence="1">Uncharacterized protein</fullName>
    </submittedName>
</protein>
<sequence>VLMSILKATTGRGESLGVEDVPGYLSFIDSSAFQGARKGWVFKRGDRGVGYYVDWDNPSMPTYYDAEYHDRRLRVKEEREGRVDRKGRLELGVRKELYGRRLKGWRDIQGGRMVKNLLPKGTIAAVVSATSAYAWSLVVGGEYAHCLCVIKWGREILKRRWERAKEMEDEYDGKIQPQVRSKVWDDEGEGKKAGGGRSEISYEIARACSSKGSLAGEAGREVIQGLVGDSDAWEEAARAIIEIEGIQGEGDQGEEDDEAALDILAGLGENQVAIIDKLALEFQGFCRFTVTKTTYDHLVITPLNGARLKGIVTASKWVLDECWTSGLCGRVEKACKKACEYVLKFSDWQVRGEKVVKGESWEQKDAAKRQLHMHHCMRALATAGC</sequence>
<feature type="non-terminal residue" evidence="1">
    <location>
        <position position="385"/>
    </location>
</feature>
<accession>A0A9W6ZSX4</accession>
<evidence type="ECO:0000313" key="2">
    <source>
        <dbReference type="Proteomes" id="UP001165082"/>
    </source>
</evidence>
<dbReference type="EMBL" id="BRXZ01002191">
    <property type="protein sequence ID" value="GMH56543.1"/>
    <property type="molecule type" value="Genomic_DNA"/>
</dbReference>